<organism evidence="1">
    <name type="scientific">Peptoniphilus harei</name>
    <dbReference type="NCBI Taxonomy" id="54005"/>
    <lineage>
        <taxon>Bacteria</taxon>
        <taxon>Bacillati</taxon>
        <taxon>Bacillota</taxon>
        <taxon>Tissierellia</taxon>
        <taxon>Tissierellales</taxon>
        <taxon>Peptoniphilaceae</taxon>
        <taxon>Peptoniphilus</taxon>
    </lineage>
</organism>
<name>A0A133PK71_9FIRM</name>
<dbReference type="AlphaFoldDB" id="A0A133PK71"/>
<dbReference type="PATRIC" id="fig|54005.3.peg.1531"/>
<gene>
    <name evidence="1" type="ORF">HMPREF3229_01569</name>
</gene>
<dbReference type="EMBL" id="LRQE01000039">
    <property type="protein sequence ID" value="KXA28937.1"/>
    <property type="molecule type" value="Genomic_DNA"/>
</dbReference>
<evidence type="ECO:0008006" key="3">
    <source>
        <dbReference type="Google" id="ProtNLM"/>
    </source>
</evidence>
<sequence length="87" mass="10466">MKWNKLTTRPIEDEEKEYYPDYSFIWDGATPEIDEVVLVSYGDNTDVWIDTWDEFDVGQGFYDTEIEPGEIIYWMEIPKIDEEDEEQ</sequence>
<accession>A0A133PK71</accession>
<comment type="caution">
    <text evidence="1">The sequence shown here is derived from an EMBL/GenBank/DDBJ whole genome shotgun (WGS) entry which is preliminary data.</text>
</comment>
<reference evidence="1 2" key="1">
    <citation type="submission" date="2016-01" db="EMBL/GenBank/DDBJ databases">
        <authorList>
            <person name="Oliw E.H."/>
        </authorList>
    </citation>
    <scope>NUCLEOTIDE SEQUENCE [LARGE SCALE GENOMIC DNA]</scope>
    <source>
        <strain evidence="1 2">CMW7756A</strain>
    </source>
</reference>
<proteinExistence type="predicted"/>
<evidence type="ECO:0000313" key="2">
    <source>
        <dbReference type="Proteomes" id="UP000070174"/>
    </source>
</evidence>
<evidence type="ECO:0000313" key="1">
    <source>
        <dbReference type="EMBL" id="KXA28937.1"/>
    </source>
</evidence>
<dbReference type="Proteomes" id="UP000070174">
    <property type="component" value="Unassembled WGS sequence"/>
</dbReference>
<protein>
    <recommendedName>
        <fullName evidence="3">DUF551 domain-containing protein</fullName>
    </recommendedName>
</protein>
<dbReference type="RefSeq" id="WP_060800559.1">
    <property type="nucleotide sequence ID" value="NZ_KQ957105.1"/>
</dbReference>